<comment type="caution">
    <text evidence="4">The sequence shown here is derived from an EMBL/GenBank/DDBJ whole genome shotgun (WGS) entry which is preliminary data.</text>
</comment>
<dbReference type="Proteomes" id="UP000051155">
    <property type="component" value="Unassembled WGS sequence"/>
</dbReference>
<evidence type="ECO:0000313" key="4">
    <source>
        <dbReference type="EMBL" id="KRL37146.1"/>
    </source>
</evidence>
<reference evidence="4 5" key="1">
    <citation type="journal article" date="2015" name="Genome Announc.">
        <title>Expanding the biotechnology potential of lactobacilli through comparative genomics of 213 strains and associated genera.</title>
        <authorList>
            <person name="Sun Z."/>
            <person name="Harris H.M."/>
            <person name="McCann A."/>
            <person name="Guo C."/>
            <person name="Argimon S."/>
            <person name="Zhang W."/>
            <person name="Yang X."/>
            <person name="Jeffery I.B."/>
            <person name="Cooney J.C."/>
            <person name="Kagawa T.F."/>
            <person name="Liu W."/>
            <person name="Song Y."/>
            <person name="Salvetti E."/>
            <person name="Wrobel A."/>
            <person name="Rasinkangas P."/>
            <person name="Parkhill J."/>
            <person name="Rea M.C."/>
            <person name="O'Sullivan O."/>
            <person name="Ritari J."/>
            <person name="Douillard F.P."/>
            <person name="Paul Ross R."/>
            <person name="Yang R."/>
            <person name="Briner A.E."/>
            <person name="Felis G.E."/>
            <person name="de Vos W.M."/>
            <person name="Barrangou R."/>
            <person name="Klaenhammer T.R."/>
            <person name="Caufield P.W."/>
            <person name="Cui Y."/>
            <person name="Zhang H."/>
            <person name="O'Toole P.W."/>
        </authorList>
    </citation>
    <scope>NUCLEOTIDE SEQUENCE [LARGE SCALE GENOMIC DNA]</scope>
    <source>
        <strain evidence="4 5">DSM 19971</strain>
    </source>
</reference>
<accession>A0A0R1Q4G1</accession>
<dbReference type="InterPro" id="IPR006409">
    <property type="entry name" value="G3P_cytidylTrfase"/>
</dbReference>
<evidence type="ECO:0000256" key="2">
    <source>
        <dbReference type="ARBA" id="ARBA00022695"/>
    </source>
</evidence>
<dbReference type="InterPro" id="IPR050385">
    <property type="entry name" value="Archaeal_FAD_synthase"/>
</dbReference>
<dbReference type="Pfam" id="PF01467">
    <property type="entry name" value="CTP_transf_like"/>
    <property type="match status" value="1"/>
</dbReference>
<dbReference type="NCBIfam" id="TIGR00125">
    <property type="entry name" value="cyt_tran_rel"/>
    <property type="match status" value="1"/>
</dbReference>
<evidence type="ECO:0000256" key="1">
    <source>
        <dbReference type="ARBA" id="ARBA00022679"/>
    </source>
</evidence>
<dbReference type="STRING" id="1423812.FD20_GL000616"/>
<feature type="domain" description="Cytidyltransferase-like" evidence="3">
    <location>
        <begin position="18"/>
        <end position="136"/>
    </location>
</feature>
<dbReference type="GO" id="GO:0046872">
    <property type="term" value="F:metal ion binding"/>
    <property type="evidence" value="ECO:0007669"/>
    <property type="project" value="InterPro"/>
</dbReference>
<dbReference type="EMBL" id="AZEG01000015">
    <property type="protein sequence ID" value="KRL37146.1"/>
    <property type="molecule type" value="Genomic_DNA"/>
</dbReference>
<dbReference type="PANTHER" id="PTHR43793:SF1">
    <property type="entry name" value="FAD SYNTHASE"/>
    <property type="match status" value="1"/>
</dbReference>
<dbReference type="PANTHER" id="PTHR43793">
    <property type="entry name" value="FAD SYNTHASE"/>
    <property type="match status" value="1"/>
</dbReference>
<dbReference type="GO" id="GO:0005737">
    <property type="term" value="C:cytoplasm"/>
    <property type="evidence" value="ECO:0007669"/>
    <property type="project" value="InterPro"/>
</dbReference>
<keyword evidence="2 4" id="KW-0548">Nucleotidyltransferase</keyword>
<proteinExistence type="predicted"/>
<dbReference type="PATRIC" id="fig|1423812.3.peg.668"/>
<dbReference type="Gene3D" id="3.40.50.620">
    <property type="entry name" value="HUPs"/>
    <property type="match status" value="1"/>
</dbReference>
<dbReference type="InterPro" id="IPR014729">
    <property type="entry name" value="Rossmann-like_a/b/a_fold"/>
</dbReference>
<name>A0A0R1Q4G1_9LACO</name>
<keyword evidence="5" id="KW-1185">Reference proteome</keyword>
<dbReference type="InterPro" id="IPR004821">
    <property type="entry name" value="Cyt_trans-like"/>
</dbReference>
<evidence type="ECO:0000313" key="5">
    <source>
        <dbReference type="Proteomes" id="UP000051155"/>
    </source>
</evidence>
<dbReference type="CDD" id="cd02171">
    <property type="entry name" value="G3P_Cytidylyltransferase"/>
    <property type="match status" value="1"/>
</dbReference>
<keyword evidence="1 4" id="KW-0808">Transferase</keyword>
<sequence>MEFNFELNDEVEKMKRVITYGTFDLLHKGHVRLLKRAAALGDHLTVGVSTDEFNAIKGKKAYTSYEDRKYILEAIRYVDDVIPEENWDQKINDVIKYNIDLFVMGDDWKGKFDFLEDYCQVVYLPRTEGISTTKIKDDLGMN</sequence>
<dbReference type="NCBIfam" id="TIGR01518">
    <property type="entry name" value="g3p_cytidyltrns"/>
    <property type="match status" value="1"/>
</dbReference>
<protein>
    <submittedName>
        <fullName evidence="4">Glycerol-3-phosphate cytidylyltransferase</fullName>
    </submittedName>
</protein>
<gene>
    <name evidence="4" type="ORF">FD20_GL000616</name>
</gene>
<evidence type="ECO:0000259" key="3">
    <source>
        <dbReference type="Pfam" id="PF01467"/>
    </source>
</evidence>
<dbReference type="AlphaFoldDB" id="A0A0R1Q4G1"/>
<dbReference type="GO" id="GO:0019350">
    <property type="term" value="P:teichoic acid biosynthetic process"/>
    <property type="evidence" value="ECO:0007669"/>
    <property type="project" value="InterPro"/>
</dbReference>
<dbReference type="SUPFAM" id="SSF52374">
    <property type="entry name" value="Nucleotidylyl transferase"/>
    <property type="match status" value="1"/>
</dbReference>
<organism evidence="4 5">
    <name type="scientific">Liquorilactobacillus uvarum DSM 19971</name>
    <dbReference type="NCBI Taxonomy" id="1423812"/>
    <lineage>
        <taxon>Bacteria</taxon>
        <taxon>Bacillati</taxon>
        <taxon>Bacillota</taxon>
        <taxon>Bacilli</taxon>
        <taxon>Lactobacillales</taxon>
        <taxon>Lactobacillaceae</taxon>
        <taxon>Liquorilactobacillus</taxon>
    </lineage>
</organism>
<dbReference type="GO" id="GO:0047348">
    <property type="term" value="F:glycerol-3-phosphate cytidylyltransferase activity"/>
    <property type="evidence" value="ECO:0007669"/>
    <property type="project" value="InterPro"/>
</dbReference>